<evidence type="ECO:0000256" key="4">
    <source>
        <dbReference type="ARBA" id="ARBA00022443"/>
    </source>
</evidence>
<dbReference type="InterPro" id="IPR036034">
    <property type="entry name" value="PDZ_sf"/>
</dbReference>
<evidence type="ECO:0000259" key="10">
    <source>
        <dbReference type="PROSITE" id="PS50002"/>
    </source>
</evidence>
<dbReference type="EMBL" id="CAJOAX010001292">
    <property type="protein sequence ID" value="CAF3703152.1"/>
    <property type="molecule type" value="Genomic_DNA"/>
</dbReference>
<organism evidence="15 16">
    <name type="scientific">Rotaria sordida</name>
    <dbReference type="NCBI Taxonomy" id="392033"/>
    <lineage>
        <taxon>Eukaryota</taxon>
        <taxon>Metazoa</taxon>
        <taxon>Spiralia</taxon>
        <taxon>Gnathifera</taxon>
        <taxon>Rotifera</taxon>
        <taxon>Eurotatoria</taxon>
        <taxon>Bdelloidea</taxon>
        <taxon>Philodinida</taxon>
        <taxon>Philodinidae</taxon>
        <taxon>Rotaria</taxon>
    </lineage>
</organism>
<feature type="domain" description="L27" evidence="13">
    <location>
        <begin position="4"/>
        <end position="64"/>
    </location>
</feature>
<evidence type="ECO:0000313" key="14">
    <source>
        <dbReference type="EMBL" id="CAF1098357.1"/>
    </source>
</evidence>
<comment type="similarity">
    <text evidence="3">Belongs to the MAGUK family.</text>
</comment>
<reference evidence="15" key="1">
    <citation type="submission" date="2021-02" db="EMBL/GenBank/DDBJ databases">
        <authorList>
            <person name="Nowell W R."/>
        </authorList>
    </citation>
    <scope>NUCLEOTIDE SEQUENCE</scope>
</reference>
<dbReference type="GO" id="GO:0045197">
    <property type="term" value="P:establishment or maintenance of epithelial cell apical/basal polarity"/>
    <property type="evidence" value="ECO:0007669"/>
    <property type="project" value="TreeGrafter"/>
</dbReference>
<dbReference type="GO" id="GO:0016323">
    <property type="term" value="C:basolateral plasma membrane"/>
    <property type="evidence" value="ECO:0007669"/>
    <property type="project" value="TreeGrafter"/>
</dbReference>
<dbReference type="Pfam" id="PF07653">
    <property type="entry name" value="SH3_2"/>
    <property type="match status" value="1"/>
</dbReference>
<dbReference type="Proteomes" id="UP000663823">
    <property type="component" value="Unassembled WGS sequence"/>
</dbReference>
<evidence type="ECO:0000259" key="11">
    <source>
        <dbReference type="PROSITE" id="PS50052"/>
    </source>
</evidence>
<evidence type="ECO:0000313" key="15">
    <source>
        <dbReference type="EMBL" id="CAF3703152.1"/>
    </source>
</evidence>
<feature type="domain" description="PDZ" evidence="12">
    <location>
        <begin position="408"/>
        <end position="489"/>
    </location>
</feature>
<dbReference type="SMART" id="SM00228">
    <property type="entry name" value="PDZ"/>
    <property type="match status" value="3"/>
</dbReference>
<dbReference type="CDD" id="cd11861">
    <property type="entry name" value="SH3_DLG-like"/>
    <property type="match status" value="1"/>
</dbReference>
<dbReference type="Gene3D" id="3.40.50.300">
    <property type="entry name" value="P-loop containing nucleotide triphosphate hydrolases"/>
    <property type="match status" value="1"/>
</dbReference>
<dbReference type="GO" id="GO:0098609">
    <property type="term" value="P:cell-cell adhesion"/>
    <property type="evidence" value="ECO:0007669"/>
    <property type="project" value="TreeGrafter"/>
</dbReference>
<dbReference type="GO" id="GO:0030054">
    <property type="term" value="C:cell junction"/>
    <property type="evidence" value="ECO:0007669"/>
    <property type="project" value="TreeGrafter"/>
</dbReference>
<dbReference type="PANTHER" id="PTHR23119">
    <property type="entry name" value="DISCS LARGE"/>
    <property type="match status" value="1"/>
</dbReference>
<evidence type="ECO:0000256" key="1">
    <source>
        <dbReference type="ARBA" id="ARBA00004170"/>
    </source>
</evidence>
<evidence type="ECO:0000256" key="5">
    <source>
        <dbReference type="ARBA" id="ARBA00022475"/>
    </source>
</evidence>
<evidence type="ECO:0000256" key="6">
    <source>
        <dbReference type="ARBA" id="ARBA00022737"/>
    </source>
</evidence>
<dbReference type="GO" id="GO:0019901">
    <property type="term" value="F:protein kinase binding"/>
    <property type="evidence" value="ECO:0007669"/>
    <property type="project" value="TreeGrafter"/>
</dbReference>
<dbReference type="OrthoDB" id="78824at2759"/>
<evidence type="ECO:0000256" key="2">
    <source>
        <dbReference type="ARBA" id="ARBA00004236"/>
    </source>
</evidence>
<dbReference type="GO" id="GO:0043113">
    <property type="term" value="P:receptor clustering"/>
    <property type="evidence" value="ECO:0007669"/>
    <property type="project" value="TreeGrafter"/>
</dbReference>
<evidence type="ECO:0000256" key="7">
    <source>
        <dbReference type="ARBA" id="ARBA00023136"/>
    </source>
</evidence>
<gene>
    <name evidence="15" type="ORF">OTI717_LOCUS12670</name>
    <name evidence="14" type="ORF">RFH988_LOCUS19176</name>
</gene>
<feature type="compositionally biased region" description="Polar residues" evidence="9">
    <location>
        <begin position="599"/>
        <end position="609"/>
    </location>
</feature>
<keyword evidence="5" id="KW-1003">Cell membrane</keyword>
<dbReference type="InterPro" id="IPR001478">
    <property type="entry name" value="PDZ"/>
</dbReference>
<evidence type="ECO:0000259" key="13">
    <source>
        <dbReference type="PROSITE" id="PS51022"/>
    </source>
</evidence>
<dbReference type="SMART" id="SM00072">
    <property type="entry name" value="GuKc"/>
    <property type="match status" value="1"/>
</dbReference>
<dbReference type="PROSITE" id="PS51022">
    <property type="entry name" value="L27"/>
    <property type="match status" value="1"/>
</dbReference>
<dbReference type="SUPFAM" id="SSF50156">
    <property type="entry name" value="PDZ domain-like"/>
    <property type="match status" value="3"/>
</dbReference>
<evidence type="ECO:0000259" key="12">
    <source>
        <dbReference type="PROSITE" id="PS50106"/>
    </source>
</evidence>
<proteinExistence type="inferred from homology"/>
<dbReference type="InterPro" id="IPR027417">
    <property type="entry name" value="P-loop_NTPase"/>
</dbReference>
<dbReference type="InterPro" id="IPR008144">
    <property type="entry name" value="Guanylate_kin-like_dom"/>
</dbReference>
<dbReference type="PROSITE" id="PS00856">
    <property type="entry name" value="GUANYLATE_KINASE_1"/>
    <property type="match status" value="1"/>
</dbReference>
<evidence type="ECO:0000256" key="9">
    <source>
        <dbReference type="SAM" id="MobiDB-lite"/>
    </source>
</evidence>
<dbReference type="InterPro" id="IPR015143">
    <property type="entry name" value="L27_1"/>
</dbReference>
<dbReference type="GO" id="GO:0097120">
    <property type="term" value="P:receptor localization to synapse"/>
    <property type="evidence" value="ECO:0007669"/>
    <property type="project" value="TreeGrafter"/>
</dbReference>
<dbReference type="SUPFAM" id="SSF50044">
    <property type="entry name" value="SH3-domain"/>
    <property type="match status" value="1"/>
</dbReference>
<dbReference type="PROSITE" id="PS50106">
    <property type="entry name" value="PDZ"/>
    <property type="match status" value="3"/>
</dbReference>
<dbReference type="Gene3D" id="1.10.287.470">
    <property type="entry name" value="Helix hairpin bin"/>
    <property type="match status" value="1"/>
</dbReference>
<feature type="domain" description="PDZ" evidence="12">
    <location>
        <begin position="175"/>
        <end position="263"/>
    </location>
</feature>
<dbReference type="PROSITE" id="PS50052">
    <property type="entry name" value="GUANYLATE_KINASE_2"/>
    <property type="match status" value="1"/>
</dbReference>
<dbReference type="InterPro" id="IPR001452">
    <property type="entry name" value="SH3_domain"/>
</dbReference>
<keyword evidence="6" id="KW-0677">Repeat</keyword>
<keyword evidence="7" id="KW-0472">Membrane</keyword>
<dbReference type="Pfam" id="PF00625">
    <property type="entry name" value="Guanylate_kin"/>
    <property type="match status" value="1"/>
</dbReference>
<protein>
    <submittedName>
        <fullName evidence="15">Uncharacterized protein</fullName>
    </submittedName>
</protein>
<evidence type="ECO:0000256" key="3">
    <source>
        <dbReference type="ARBA" id="ARBA00007014"/>
    </source>
</evidence>
<dbReference type="EMBL" id="CAJNOO010001113">
    <property type="protein sequence ID" value="CAF1098357.1"/>
    <property type="molecule type" value="Genomic_DNA"/>
</dbReference>
<feature type="domain" description="SH3" evidence="10">
    <location>
        <begin position="522"/>
        <end position="592"/>
    </location>
</feature>
<dbReference type="Pfam" id="PF00595">
    <property type="entry name" value="PDZ"/>
    <property type="match status" value="3"/>
</dbReference>
<dbReference type="Gene3D" id="2.30.30.40">
    <property type="entry name" value="SH3 Domains"/>
    <property type="match status" value="1"/>
</dbReference>
<dbReference type="SMART" id="SM00326">
    <property type="entry name" value="SH3"/>
    <property type="match status" value="1"/>
</dbReference>
<dbReference type="InterPro" id="IPR050614">
    <property type="entry name" value="Synaptic_Scaffolding_LAP-MAGUK"/>
</dbReference>
<dbReference type="Pfam" id="PF09058">
    <property type="entry name" value="L27_1"/>
    <property type="match status" value="1"/>
</dbReference>
<dbReference type="InterPro" id="IPR020590">
    <property type="entry name" value="Guanylate_kinase_CS"/>
</dbReference>
<dbReference type="InterPro" id="IPR008145">
    <property type="entry name" value="GK/Ca_channel_bsu"/>
</dbReference>
<dbReference type="PANTHER" id="PTHR23119:SF51">
    <property type="entry name" value="DISKS LARGE 1 TUMOR SUPPRESSOR PROTEIN"/>
    <property type="match status" value="1"/>
</dbReference>
<dbReference type="PROSITE" id="PS50002">
    <property type="entry name" value="SH3"/>
    <property type="match status" value="1"/>
</dbReference>
<comment type="subcellular location">
    <subcellularLocation>
        <location evidence="2">Cell membrane</location>
    </subcellularLocation>
    <subcellularLocation>
        <location evidence="1">Membrane</location>
        <topology evidence="1">Peripheral membrane protein</topology>
    </subcellularLocation>
</comment>
<dbReference type="SMART" id="SM00569">
    <property type="entry name" value="L27"/>
    <property type="match status" value="1"/>
</dbReference>
<dbReference type="InterPro" id="IPR036892">
    <property type="entry name" value="L27_dom_sf"/>
</dbReference>
<keyword evidence="4 8" id="KW-0728">SH3 domain</keyword>
<sequence>MPVRKQDAYRALELLEEYYNRLDTPEDQPLKNAIDRVIRVFKSRLFQALMDIQEFYESILLDEQRDRTAKINATHQFAETCEKSSLLRQDIRNIPIITTTTTTKEQPPTLTPIITDNPLIPTSNIKEDIKRQPTPTPFSQIKNAPDSTIRQNTTDLNLSTDVPELNYNDHWTNIKIDFQRMPGKGLGFSIAGGKDTPCISDSWAVVVTRITEGGLADSDHRLKLHDIILRVNNIDFTCIEHQAAVDTLKAAESPVILIIRRLAPPIMEEIVLEKSPNVHLGFSIAGGISHEHVKGDYGIFITNIIPGGVADKNGKLKVGDRLMSVLSMKNTYELEFVEHKHAVESIRRACDDGPKITLIVGHPTVYSLNTQLQSANTSIQNQLISRNETNGPRLTTNDEQEEFSLERQVLLRRGPNGFGFNIISSEGGQGTFISFIPSGGVADKSGQLRKGDRILSVNNIDLQAASHEELGRVLNNCGDTANIHVIHRYDDFLQCQARNDERRNRLTTEPSGSTVNVKTSTRKQFFVRAEFDYDPTRDPSLPGSPGIAFRAGDILHVINAADDSWWQAKRVIDGREEETGIIPSKSRVEKKERARQKRVNFNQDNNRGNISDHEKKKKKKLGLFNKTADKKDIQSGDDTGNESENLEPVPSYQLVVQHKIDYARPIIIFGSFKEILNDQLLSDQPDKFVSCIPHTTRTKRDKEVDGREYHFVSNRKQMEDDIQNYLFIEAGEYGGNLYGTSVNAVREVAYSSKHCVLDVSGRAIKRLMRAGLYPIAIYVKPRDIKWILDNMGQEVNENQAKLIYDKSNEIEEHFGDLFTATIDEENLSDVYDRIFTRKNSTALSTSLPIFSVELEQYDQQKQNNDEDEKDESLLTKPVTPIVVLPPIRTATSQKSKTIPSASNCIRQPTFHSPIPSAELSLKSSSPIIKTPTPILLPKRQFEHGGPVDQDIFRKAYERALSVARSRLLFRDPYSLTQASATHGVLYSYYDHTPMCIFSRGAACNHRDTTSKQDRKLKTNTLRKKIFNDVIVENYIR</sequence>
<accession>A0A818V7Y0</accession>
<name>A0A818V7Y0_9BILA</name>
<feature type="domain" description="Guanylate kinase-like" evidence="11">
    <location>
        <begin position="663"/>
        <end position="839"/>
    </location>
</feature>
<dbReference type="InterPro" id="IPR004172">
    <property type="entry name" value="L27_dom"/>
</dbReference>
<feature type="domain" description="PDZ" evidence="12">
    <location>
        <begin position="269"/>
        <end position="349"/>
    </location>
</feature>
<dbReference type="Gene3D" id="2.30.42.10">
    <property type="match status" value="3"/>
</dbReference>
<dbReference type="SUPFAM" id="SSF52540">
    <property type="entry name" value="P-loop containing nucleoside triphosphate hydrolases"/>
    <property type="match status" value="1"/>
</dbReference>
<dbReference type="Proteomes" id="UP000663882">
    <property type="component" value="Unassembled WGS sequence"/>
</dbReference>
<comment type="caution">
    <text evidence="15">The sequence shown here is derived from an EMBL/GenBank/DDBJ whole genome shotgun (WGS) entry which is preliminary data.</text>
</comment>
<dbReference type="AlphaFoldDB" id="A0A818V7Y0"/>
<dbReference type="InterPro" id="IPR036028">
    <property type="entry name" value="SH3-like_dom_sf"/>
</dbReference>
<feature type="region of interest" description="Disordered" evidence="9">
    <location>
        <begin position="582"/>
        <end position="646"/>
    </location>
</feature>
<evidence type="ECO:0000313" key="16">
    <source>
        <dbReference type="Proteomes" id="UP000663823"/>
    </source>
</evidence>
<dbReference type="SUPFAM" id="SSF101288">
    <property type="entry name" value="L27 domain"/>
    <property type="match status" value="1"/>
</dbReference>
<evidence type="ECO:0000256" key="8">
    <source>
        <dbReference type="PROSITE-ProRule" id="PRU00192"/>
    </source>
</evidence>